<keyword evidence="2" id="KW-1185">Reference proteome</keyword>
<name>A0ABP2ADM1_9HYPH</name>
<gene>
    <name evidence="1" type="ORF">Ga0061061_1168</name>
</gene>
<dbReference type="RefSeq" id="WP_055460936.1">
    <property type="nucleotide sequence ID" value="NZ_CYHC01000016.1"/>
</dbReference>
<evidence type="ECO:0000313" key="1">
    <source>
        <dbReference type="EMBL" id="CUA90843.1"/>
    </source>
</evidence>
<organism evidence="1 2">
    <name type="scientific">Chelatococcus sambhunathii</name>
    <dbReference type="NCBI Taxonomy" id="363953"/>
    <lineage>
        <taxon>Bacteria</taxon>
        <taxon>Pseudomonadati</taxon>
        <taxon>Pseudomonadota</taxon>
        <taxon>Alphaproteobacteria</taxon>
        <taxon>Hyphomicrobiales</taxon>
        <taxon>Chelatococcaceae</taxon>
        <taxon>Chelatococcus</taxon>
    </lineage>
</organism>
<comment type="caution">
    <text evidence="1">The sequence shown here is derived from an EMBL/GenBank/DDBJ whole genome shotgun (WGS) entry which is preliminary data.</text>
</comment>
<reference evidence="1 2" key="1">
    <citation type="submission" date="2015-08" db="EMBL/GenBank/DDBJ databases">
        <authorList>
            <person name="Varghese N."/>
        </authorList>
    </citation>
    <scope>NUCLEOTIDE SEQUENCE [LARGE SCALE GENOMIC DNA]</scope>
    <source>
        <strain evidence="1 2">DSM 18167</strain>
    </source>
</reference>
<protein>
    <submittedName>
        <fullName evidence="1">Uncharacterized protein</fullName>
    </submittedName>
</protein>
<evidence type="ECO:0000313" key="2">
    <source>
        <dbReference type="Proteomes" id="UP000182178"/>
    </source>
</evidence>
<dbReference type="Proteomes" id="UP000182178">
    <property type="component" value="Unassembled WGS sequence"/>
</dbReference>
<dbReference type="EMBL" id="CYHC01000016">
    <property type="protein sequence ID" value="CUA90843.1"/>
    <property type="molecule type" value="Genomic_DNA"/>
</dbReference>
<proteinExistence type="predicted"/>
<sequence>MTARYDGGPAFPQFDVVSGERDGHGDLIEPFTSASGGMSRRDWFAGQVLPAVFASAVRHNDGTGSTWPVTISEVAEKSFAVADAMLAASEKEGR</sequence>
<accession>A0ABP2ADM1</accession>